<protein>
    <submittedName>
        <fullName evidence="2">Uncharacterized protein</fullName>
    </submittedName>
</protein>
<gene>
    <name evidence="2" type="ORF">I553_3849</name>
</gene>
<name>X8APU3_MYCXE</name>
<reference evidence="2" key="1">
    <citation type="submission" date="2014-01" db="EMBL/GenBank/DDBJ databases">
        <authorList>
            <person name="Brown-Elliot B."/>
            <person name="Wallace R."/>
            <person name="Lenaerts A."/>
            <person name="Ordway D."/>
            <person name="DeGroote M.A."/>
            <person name="Parker T."/>
            <person name="Sizemore C."/>
            <person name="Tallon L.J."/>
            <person name="Sadzewicz L.K."/>
            <person name="Sengamalay N."/>
            <person name="Fraser C.M."/>
            <person name="Hine E."/>
            <person name="Shefchek K.A."/>
            <person name="Das S.P."/>
            <person name="Tettelin H."/>
        </authorList>
    </citation>
    <scope>NUCLEOTIDE SEQUENCE [LARGE SCALE GENOMIC DNA]</scope>
    <source>
        <strain evidence="2">4042</strain>
    </source>
</reference>
<dbReference type="EMBL" id="JAOB01000048">
    <property type="protein sequence ID" value="EUA33068.1"/>
    <property type="molecule type" value="Genomic_DNA"/>
</dbReference>
<feature type="region of interest" description="Disordered" evidence="1">
    <location>
        <begin position="61"/>
        <end position="100"/>
    </location>
</feature>
<evidence type="ECO:0000313" key="2">
    <source>
        <dbReference type="EMBL" id="EUA33068.1"/>
    </source>
</evidence>
<evidence type="ECO:0000256" key="1">
    <source>
        <dbReference type="SAM" id="MobiDB-lite"/>
    </source>
</evidence>
<dbReference type="AlphaFoldDB" id="X8APU3"/>
<sequence>MSLPARLRTTRTGSTLPEFGIWADTGLRPAGLNRTRAQLAIVAGLAMGHPLHRQGSRGALEDLAAKPTDPVPAAASARRARRARNPLLRSPAQQRFSPGCQRRIGGPQHGHLYGDARTSHPQERAVSQRHRGFGPAGHVFHGGIAVSSDDDAAKWSGWWWTANADGAARRARRKPRPGVHTGRTWRTVMPSRLMTDLQLHLPFPALLRAIRGGV</sequence>
<accession>X8APU3</accession>
<comment type="caution">
    <text evidence="2">The sequence shown here is derived from an EMBL/GenBank/DDBJ whole genome shotgun (WGS) entry which is preliminary data.</text>
</comment>
<proteinExistence type="predicted"/>
<organism evidence="2">
    <name type="scientific">Mycobacterium xenopi 4042</name>
    <dbReference type="NCBI Taxonomy" id="1299334"/>
    <lineage>
        <taxon>Bacteria</taxon>
        <taxon>Bacillati</taxon>
        <taxon>Actinomycetota</taxon>
        <taxon>Actinomycetes</taxon>
        <taxon>Mycobacteriales</taxon>
        <taxon>Mycobacteriaceae</taxon>
        <taxon>Mycobacterium</taxon>
    </lineage>
</organism>